<keyword evidence="3 12" id="KW-0813">Transport</keyword>
<reference evidence="14" key="3">
    <citation type="submission" date="2012-09" db="EMBL/GenBank/DDBJ databases">
        <authorList>
            <consortium name="VectorBase"/>
        </authorList>
    </citation>
    <scope>NUCLEOTIDE SEQUENCE</scope>
    <source>
        <strain evidence="14">Liverpool</strain>
    </source>
</reference>
<feature type="transmembrane region" description="Helical" evidence="13">
    <location>
        <begin position="448"/>
        <end position="468"/>
    </location>
</feature>
<evidence type="ECO:0000256" key="6">
    <source>
        <dbReference type="ARBA" id="ARBA00022989"/>
    </source>
</evidence>
<keyword evidence="9 13" id="KW-0472">Membrane</keyword>
<keyword evidence="5 12" id="KW-0812">Transmembrane</keyword>
<keyword evidence="10 12" id="KW-0739">Sodium transport</keyword>
<dbReference type="PhylomeDB" id="Q16IR2"/>
<feature type="non-terminal residue" evidence="14">
    <location>
        <position position="1"/>
    </location>
</feature>
<dbReference type="OMA" id="LQTICEM"/>
<dbReference type="GO" id="GO:0005886">
    <property type="term" value="C:plasma membrane"/>
    <property type="evidence" value="ECO:0007669"/>
    <property type="project" value="TreeGrafter"/>
</dbReference>
<dbReference type="Gene3D" id="1.10.287.770">
    <property type="entry name" value="YojJ-like"/>
    <property type="match status" value="1"/>
</dbReference>
<evidence type="ECO:0000256" key="1">
    <source>
        <dbReference type="ARBA" id="ARBA00004141"/>
    </source>
</evidence>
<comment type="subcellular location">
    <subcellularLocation>
        <location evidence="1">Membrane</location>
        <topology evidence="1">Multi-pass membrane protein</topology>
    </subcellularLocation>
</comment>
<dbReference type="HOGENOM" id="CLU_024950_1_1_1"/>
<dbReference type="VEuPathDB" id="VectorBase:AAEL019676"/>
<keyword evidence="4 12" id="KW-0894">Sodium channel</keyword>
<dbReference type="EMBL" id="CH478058">
    <property type="protein sequence ID" value="EAT34159.1"/>
    <property type="molecule type" value="Genomic_DNA"/>
</dbReference>
<dbReference type="PANTHER" id="PTHR11690:SF288">
    <property type="entry name" value="AMILORIDE-SENSITIVE NA+ CHANNEL-RELATED"/>
    <property type="match status" value="1"/>
</dbReference>
<evidence type="ECO:0000256" key="11">
    <source>
        <dbReference type="ARBA" id="ARBA00023303"/>
    </source>
</evidence>
<dbReference type="Pfam" id="PF00858">
    <property type="entry name" value="ASC"/>
    <property type="match status" value="2"/>
</dbReference>
<evidence type="ECO:0000256" key="2">
    <source>
        <dbReference type="ARBA" id="ARBA00007193"/>
    </source>
</evidence>
<keyword evidence="6 13" id="KW-1133">Transmembrane helix</keyword>
<reference evidence="14" key="1">
    <citation type="submission" date="2005-10" db="EMBL/GenBank/DDBJ databases">
        <authorList>
            <person name="Loftus B.J."/>
            <person name="Nene V.M."/>
            <person name="Hannick L.I."/>
            <person name="Bidwell S."/>
            <person name="Haas B."/>
            <person name="Amedeo P."/>
            <person name="Orvis J."/>
            <person name="Wortman J.R."/>
            <person name="White O.R."/>
            <person name="Salzberg S."/>
            <person name="Shumway M."/>
            <person name="Koo H."/>
            <person name="Zhao Y."/>
            <person name="Holmes M."/>
            <person name="Miller J."/>
            <person name="Schatz M."/>
            <person name="Pop M."/>
            <person name="Pai G."/>
            <person name="Utterback T."/>
            <person name="Rogers Y.-H."/>
            <person name="Kravitz S."/>
            <person name="Fraser C.M."/>
        </authorList>
    </citation>
    <scope>NUCLEOTIDE SEQUENCE</scope>
    <source>
        <strain evidence="14">Liverpool</strain>
    </source>
</reference>
<dbReference type="PANTHER" id="PTHR11690">
    <property type="entry name" value="AMILORIDE-SENSITIVE SODIUM CHANNEL-RELATED"/>
    <property type="match status" value="1"/>
</dbReference>
<organism evidence="14 15">
    <name type="scientific">Aedes aegypti</name>
    <name type="common">Yellowfever mosquito</name>
    <name type="synonym">Culex aegypti</name>
    <dbReference type="NCBI Taxonomy" id="7159"/>
    <lineage>
        <taxon>Eukaryota</taxon>
        <taxon>Metazoa</taxon>
        <taxon>Ecdysozoa</taxon>
        <taxon>Arthropoda</taxon>
        <taxon>Hexapoda</taxon>
        <taxon>Insecta</taxon>
        <taxon>Pterygota</taxon>
        <taxon>Neoptera</taxon>
        <taxon>Endopterygota</taxon>
        <taxon>Diptera</taxon>
        <taxon>Nematocera</taxon>
        <taxon>Culicoidea</taxon>
        <taxon>Culicidae</taxon>
        <taxon>Culicinae</taxon>
        <taxon>Aedini</taxon>
        <taxon>Aedes</taxon>
        <taxon>Stegomyia</taxon>
    </lineage>
</organism>
<dbReference type="eggNOG" id="KOG4294">
    <property type="taxonomic scope" value="Eukaryota"/>
</dbReference>
<sequence>YCSTSSVHGVRYFSDPERTICEKFWWIVMFVVSVSGCVVLIWSTWQKWILAPIVMNFENQPIPVTEIPFPSFTICPPGKVPKSLSDNFLAMVQMCETLFKFSKYYKTNLPSKKHPLSYSAVVENISVPMENFIEKCDFNDYFSCDYLFHYVMTDMGLCVNFNMLHKHRMLREGPRNIRKRSVPRDRDSIDIWFPEEGYIEKHTRDMIPIRGLGAGKYRAFNLALIGHEDDMSKKCDDSQIRGHKILFHSPVDYPHMINSVVIPFDHITQIAVKPLVVKTSPKVRNYPWEKRQCFFEDERYLKYFLVYTQNNCELECLSNFTLAMCRCVKYSMMRSEEMEVCETSDYTCLYHAEMDFQTLDNIPTRGLGAGKYRAFNLALIGHEDDMSKECDDLQIRGHKILFHSPVDYPHMINSVVIPFDHITQIAFIAMIRSELYGFTDFIANCGGLLGLFTGTSLLSLVEIAYFCFVRP</sequence>
<dbReference type="Gene3D" id="1.10.287.820">
    <property type="entry name" value="Acid-sensing ion channel domain"/>
    <property type="match status" value="1"/>
</dbReference>
<accession>Q16IR2</accession>
<feature type="non-terminal residue" evidence="14">
    <location>
        <position position="471"/>
    </location>
</feature>
<reference evidence="14" key="2">
    <citation type="journal article" date="2007" name="Science">
        <title>Genome sequence of Aedes aegypti, a major arbovirus vector.</title>
        <authorList>
            <person name="Nene V."/>
            <person name="Wortman J.R."/>
            <person name="Lawson D."/>
            <person name="Haas B."/>
            <person name="Kodira C."/>
            <person name="Tu Z.J."/>
            <person name="Loftus B."/>
            <person name="Xi Z."/>
            <person name="Megy K."/>
            <person name="Grabherr M."/>
            <person name="Ren Q."/>
            <person name="Zdobnov E.M."/>
            <person name="Lobo N.F."/>
            <person name="Campbell K.S."/>
            <person name="Brown S.E."/>
            <person name="Bonaldo M.F."/>
            <person name="Zhu J."/>
            <person name="Sinkins S.P."/>
            <person name="Hogenkamp D.G."/>
            <person name="Amedeo P."/>
            <person name="Arensburger P."/>
            <person name="Atkinson P.W."/>
            <person name="Bidwell S."/>
            <person name="Biedler J."/>
            <person name="Birney E."/>
            <person name="Bruggner R.V."/>
            <person name="Costas J."/>
            <person name="Coy M.R."/>
            <person name="Crabtree J."/>
            <person name="Crawford M."/>
            <person name="Debruyn B."/>
            <person name="Decaprio D."/>
            <person name="Eiglmeier K."/>
            <person name="Eisenstadt E."/>
            <person name="El-Dorry H."/>
            <person name="Gelbart W.M."/>
            <person name="Gomes S.L."/>
            <person name="Hammond M."/>
            <person name="Hannick L.I."/>
            <person name="Hogan J.R."/>
            <person name="Holmes M.H."/>
            <person name="Jaffe D."/>
            <person name="Johnston J.S."/>
            <person name="Kennedy R.C."/>
            <person name="Koo H."/>
            <person name="Kravitz S."/>
            <person name="Kriventseva E.V."/>
            <person name="Kulp D."/>
            <person name="Labutti K."/>
            <person name="Lee E."/>
            <person name="Li S."/>
            <person name="Lovin D.D."/>
            <person name="Mao C."/>
            <person name="Mauceli E."/>
            <person name="Menck C.F."/>
            <person name="Miller J.R."/>
            <person name="Montgomery P."/>
            <person name="Mori A."/>
            <person name="Nascimento A.L."/>
            <person name="Naveira H.F."/>
            <person name="Nusbaum C."/>
            <person name="O'leary S."/>
            <person name="Orvis J."/>
            <person name="Pertea M."/>
            <person name="Quesneville H."/>
            <person name="Reidenbach K.R."/>
            <person name="Rogers Y.H."/>
            <person name="Roth C.W."/>
            <person name="Schneider J.R."/>
            <person name="Schatz M."/>
            <person name="Shumway M."/>
            <person name="Stanke M."/>
            <person name="Stinson E.O."/>
            <person name="Tubio J.M."/>
            <person name="Vanzee J.P."/>
            <person name="Verjovski-Almeida S."/>
            <person name="Werner D."/>
            <person name="White O."/>
            <person name="Wyder S."/>
            <person name="Zeng Q."/>
            <person name="Zhao Q."/>
            <person name="Zhao Y."/>
            <person name="Hill C.A."/>
            <person name="Raikhel A.S."/>
            <person name="Soares M.B."/>
            <person name="Knudson D.L."/>
            <person name="Lee N.H."/>
            <person name="Galagan J."/>
            <person name="Salzberg S.L."/>
            <person name="Paulsen I.T."/>
            <person name="Dimopoulos G."/>
            <person name="Collins F.H."/>
            <person name="Birren B."/>
            <person name="Fraser-Liggett C.M."/>
            <person name="Severson D.W."/>
        </authorList>
    </citation>
    <scope>NUCLEOTIDE SEQUENCE [LARGE SCALE GENOMIC DNA]</scope>
    <source>
        <strain evidence="14">Liverpool</strain>
    </source>
</reference>
<dbReference type="Proteomes" id="UP000682892">
    <property type="component" value="Unassembled WGS sequence"/>
</dbReference>
<dbReference type="GO" id="GO:0015280">
    <property type="term" value="F:ligand-gated sodium channel activity"/>
    <property type="evidence" value="ECO:0007669"/>
    <property type="project" value="TreeGrafter"/>
</dbReference>
<evidence type="ECO:0000256" key="5">
    <source>
        <dbReference type="ARBA" id="ARBA00022692"/>
    </source>
</evidence>
<evidence type="ECO:0000256" key="7">
    <source>
        <dbReference type="ARBA" id="ARBA00023053"/>
    </source>
</evidence>
<evidence type="ECO:0000256" key="10">
    <source>
        <dbReference type="ARBA" id="ARBA00023201"/>
    </source>
</evidence>
<evidence type="ECO:0000256" key="12">
    <source>
        <dbReference type="RuleBase" id="RU000679"/>
    </source>
</evidence>
<keyword evidence="7" id="KW-0915">Sodium</keyword>
<feature type="transmembrane region" description="Helical" evidence="13">
    <location>
        <begin position="24"/>
        <end position="45"/>
    </location>
</feature>
<evidence type="ECO:0000256" key="4">
    <source>
        <dbReference type="ARBA" id="ARBA00022461"/>
    </source>
</evidence>
<evidence type="ECO:0000256" key="9">
    <source>
        <dbReference type="ARBA" id="ARBA00023136"/>
    </source>
</evidence>
<dbReference type="STRING" id="7159.Q16IR2"/>
<evidence type="ECO:0000256" key="13">
    <source>
        <dbReference type="SAM" id="Phobius"/>
    </source>
</evidence>
<keyword evidence="11 12" id="KW-0407">Ion channel</keyword>
<gene>
    <name evidence="14" type="ORF">AaeL_AAEL013573</name>
</gene>
<protein>
    <submittedName>
        <fullName evidence="14">AAEL013573-PA</fullName>
    </submittedName>
</protein>
<proteinExistence type="inferred from homology"/>
<evidence type="ECO:0000256" key="3">
    <source>
        <dbReference type="ARBA" id="ARBA00022448"/>
    </source>
</evidence>
<dbReference type="PaxDb" id="7159-AAEL013573-PA"/>
<dbReference type="InterPro" id="IPR001873">
    <property type="entry name" value="ENaC"/>
</dbReference>
<keyword evidence="8 12" id="KW-0406">Ion transport</keyword>
<comment type="similarity">
    <text evidence="2 12">Belongs to the amiloride-sensitive sodium channel (TC 1.A.6) family.</text>
</comment>
<evidence type="ECO:0000256" key="8">
    <source>
        <dbReference type="ARBA" id="ARBA00023065"/>
    </source>
</evidence>
<dbReference type="AlphaFoldDB" id="Q16IR2"/>
<dbReference type="PRINTS" id="PR01078">
    <property type="entry name" value="AMINACHANNEL"/>
</dbReference>
<evidence type="ECO:0000313" key="15">
    <source>
        <dbReference type="Proteomes" id="UP000682892"/>
    </source>
</evidence>
<evidence type="ECO:0000313" key="14">
    <source>
        <dbReference type="EMBL" id="EAT34159.1"/>
    </source>
</evidence>
<name>Q16IR2_AEDAE</name>